<keyword evidence="2" id="KW-1185">Reference proteome</keyword>
<dbReference type="NCBIfam" id="TIGR01725">
    <property type="entry name" value="phge_HK97_gp10"/>
    <property type="match status" value="1"/>
</dbReference>
<accession>A0A1B8RSW7</accession>
<dbReference type="AlphaFoldDB" id="A0A1B8RSW7"/>
<evidence type="ECO:0000313" key="1">
    <source>
        <dbReference type="EMBL" id="OBY11907.1"/>
    </source>
</evidence>
<dbReference type="RefSeq" id="WP_065254319.1">
    <property type="nucleotide sequence ID" value="NZ_MAPZ01000010.1"/>
</dbReference>
<dbReference type="eggNOG" id="ENOG50334BG">
    <property type="taxonomic scope" value="Bacteria"/>
</dbReference>
<evidence type="ECO:0000313" key="2">
    <source>
        <dbReference type="Proteomes" id="UP000092714"/>
    </source>
</evidence>
<evidence type="ECO:0008006" key="3">
    <source>
        <dbReference type="Google" id="ProtNLM"/>
    </source>
</evidence>
<name>A0A1B8RSW7_9CLOT</name>
<dbReference type="EMBL" id="MAPZ01000010">
    <property type="protein sequence ID" value="OBY11907.1"/>
    <property type="molecule type" value="Genomic_DNA"/>
</dbReference>
<dbReference type="OrthoDB" id="4457835at2"/>
<dbReference type="Proteomes" id="UP000092714">
    <property type="component" value="Unassembled WGS sequence"/>
</dbReference>
<dbReference type="Pfam" id="PF04883">
    <property type="entry name" value="HK97-gp10_like"/>
    <property type="match status" value="1"/>
</dbReference>
<sequence>MSKSVVGLDSLLKKLDKLGGNVDEVLYKSMQQQGELVKGDAKDLCPTGDTGDLRQSIHRQTKRYKDKIVSKVYTNNEYAGYVEFGTGKKGETTPAVDKYPGPLSYKQDKWKVNIPDVGVRWIEGQPAQPYLYPALKNNEEKVIENIKEDVKKAIKEVAKK</sequence>
<reference evidence="1 2" key="1">
    <citation type="submission" date="2016-06" db="EMBL/GenBank/DDBJ databases">
        <authorList>
            <person name="Kjaerup R.B."/>
            <person name="Dalgaard T.S."/>
            <person name="Juul-Madsen H.R."/>
        </authorList>
    </citation>
    <scope>NUCLEOTIDE SEQUENCE [LARGE SCALE GENOMIC DNA]</scope>
    <source>
        <strain evidence="1 2">373-A1</strain>
    </source>
</reference>
<gene>
    <name evidence="1" type="ORF">CP373A1_03005</name>
</gene>
<dbReference type="InterPro" id="IPR010064">
    <property type="entry name" value="HK97-gp10_tail"/>
</dbReference>
<organism evidence="1 2">
    <name type="scientific">Clostridium paraputrificum</name>
    <dbReference type="NCBI Taxonomy" id="29363"/>
    <lineage>
        <taxon>Bacteria</taxon>
        <taxon>Bacillati</taxon>
        <taxon>Bacillota</taxon>
        <taxon>Clostridia</taxon>
        <taxon>Eubacteriales</taxon>
        <taxon>Clostridiaceae</taxon>
        <taxon>Clostridium</taxon>
    </lineage>
</organism>
<protein>
    <recommendedName>
        <fullName evidence="3">Phage protein, HK97 gp10 family</fullName>
    </recommendedName>
</protein>
<comment type="caution">
    <text evidence="1">The sequence shown here is derived from an EMBL/GenBank/DDBJ whole genome shotgun (WGS) entry which is preliminary data.</text>
</comment>
<proteinExistence type="predicted"/>